<keyword evidence="8" id="KW-0472">Membrane</keyword>
<dbReference type="Gene3D" id="3.30.565.10">
    <property type="entry name" value="Histidine kinase-like ATPase, C-terminal domain"/>
    <property type="match status" value="1"/>
</dbReference>
<dbReference type="InterPro" id="IPR036890">
    <property type="entry name" value="HATPase_C_sf"/>
</dbReference>
<keyword evidence="7" id="KW-0175">Coiled coil</keyword>
<dbReference type="InterPro" id="IPR005467">
    <property type="entry name" value="His_kinase_dom"/>
</dbReference>
<evidence type="ECO:0000313" key="10">
    <source>
        <dbReference type="EMBL" id="MFC4667486.1"/>
    </source>
</evidence>
<keyword evidence="11" id="KW-1185">Reference proteome</keyword>
<sequence length="461" mass="51592">MIKTVDETLNEGEVSEEPVGASEQQIRDYYNGSKNLVWQRQAIFFAATVLTMFYFDPIKSMACYGAVLLTEVIDFAISRRVDQHQRIDDARARSFRGWIIAATILSSCAICLFAIMIALQEPTGGHFTPLFFLLSAAIFAAMNNHQIVSALAVRLAIYGASFLFIALLDILRESPPMSSDHWLHFFTVLFSMYFIVDCSFVFLKNYRKNLRQMEVLREEHERTKVAYRAKSQFVSVVSHELRTPLTSIKGSLDLINTGILGPVPEQFQSVLRIAGRNAERLGDLINDILDLQKIEAGEISYRFKAIDVKDLIDEAVEANKGFADKMDITLLADIDGKDGAPVRGDERRLMQVMSNMISNALKFSHAGGKVTVGFERIGDKIRIQVSDQGVGIPENSREKVFGKFTQVDSTDQRAFGGTGLGMNISKKIIEQHDGQIDYVSELGVGTTFFIDLKIWDQARAA</sequence>
<dbReference type="InterPro" id="IPR050736">
    <property type="entry name" value="Sensor_HK_Regulatory"/>
</dbReference>
<dbReference type="RefSeq" id="WP_380715698.1">
    <property type="nucleotide sequence ID" value="NZ_JBHSGI010000002.1"/>
</dbReference>
<dbReference type="SUPFAM" id="SSF47384">
    <property type="entry name" value="Homodimeric domain of signal transducing histidine kinase"/>
    <property type="match status" value="1"/>
</dbReference>
<dbReference type="PANTHER" id="PTHR43711">
    <property type="entry name" value="TWO-COMPONENT HISTIDINE KINASE"/>
    <property type="match status" value="1"/>
</dbReference>
<keyword evidence="3" id="KW-0597">Phosphoprotein</keyword>
<dbReference type="PANTHER" id="PTHR43711:SF1">
    <property type="entry name" value="HISTIDINE KINASE 1"/>
    <property type="match status" value="1"/>
</dbReference>
<dbReference type="InterPro" id="IPR004358">
    <property type="entry name" value="Sig_transdc_His_kin-like_C"/>
</dbReference>
<feature type="transmembrane region" description="Helical" evidence="8">
    <location>
        <begin position="125"/>
        <end position="144"/>
    </location>
</feature>
<proteinExistence type="predicted"/>
<gene>
    <name evidence="10" type="ORF">ACFO5X_02865</name>
</gene>
<evidence type="ECO:0000256" key="2">
    <source>
        <dbReference type="ARBA" id="ARBA00012438"/>
    </source>
</evidence>
<dbReference type="InterPro" id="IPR003594">
    <property type="entry name" value="HATPase_dom"/>
</dbReference>
<keyword evidence="8" id="KW-0812">Transmembrane</keyword>
<feature type="transmembrane region" description="Helical" evidence="8">
    <location>
        <begin position="37"/>
        <end position="55"/>
    </location>
</feature>
<dbReference type="InterPro" id="IPR036097">
    <property type="entry name" value="HisK_dim/P_sf"/>
</dbReference>
<evidence type="ECO:0000256" key="8">
    <source>
        <dbReference type="SAM" id="Phobius"/>
    </source>
</evidence>
<dbReference type="InterPro" id="IPR003661">
    <property type="entry name" value="HisK_dim/P_dom"/>
</dbReference>
<evidence type="ECO:0000256" key="7">
    <source>
        <dbReference type="SAM" id="Coils"/>
    </source>
</evidence>
<feature type="transmembrane region" description="Helical" evidence="8">
    <location>
        <begin position="182"/>
        <end position="203"/>
    </location>
</feature>
<dbReference type="Gene3D" id="1.10.287.130">
    <property type="match status" value="1"/>
</dbReference>
<reference evidence="11" key="1">
    <citation type="journal article" date="2019" name="Int. J. Syst. Evol. Microbiol.">
        <title>The Global Catalogue of Microorganisms (GCM) 10K type strain sequencing project: providing services to taxonomists for standard genome sequencing and annotation.</title>
        <authorList>
            <consortium name="The Broad Institute Genomics Platform"/>
            <consortium name="The Broad Institute Genome Sequencing Center for Infectious Disease"/>
            <person name="Wu L."/>
            <person name="Ma J."/>
        </authorList>
    </citation>
    <scope>NUCLEOTIDE SEQUENCE [LARGE SCALE GENOMIC DNA]</scope>
    <source>
        <strain evidence="11">CGMCC 4.7283</strain>
    </source>
</reference>
<feature type="transmembrane region" description="Helical" evidence="8">
    <location>
        <begin position="98"/>
        <end position="119"/>
    </location>
</feature>
<comment type="caution">
    <text evidence="10">The sequence shown here is derived from an EMBL/GenBank/DDBJ whole genome shotgun (WGS) entry which is preliminary data.</text>
</comment>
<dbReference type="EMBL" id="JBHSGI010000002">
    <property type="protein sequence ID" value="MFC4667486.1"/>
    <property type="molecule type" value="Genomic_DNA"/>
</dbReference>
<feature type="coiled-coil region" evidence="7">
    <location>
        <begin position="203"/>
        <end position="230"/>
    </location>
</feature>
<dbReference type="CDD" id="cd00082">
    <property type="entry name" value="HisKA"/>
    <property type="match status" value="1"/>
</dbReference>
<keyword evidence="5 10" id="KW-0418">Kinase</keyword>
<dbReference type="Proteomes" id="UP001595973">
    <property type="component" value="Unassembled WGS sequence"/>
</dbReference>
<evidence type="ECO:0000256" key="6">
    <source>
        <dbReference type="ARBA" id="ARBA00023012"/>
    </source>
</evidence>
<feature type="transmembrane region" description="Helical" evidence="8">
    <location>
        <begin position="61"/>
        <end position="77"/>
    </location>
</feature>
<evidence type="ECO:0000256" key="3">
    <source>
        <dbReference type="ARBA" id="ARBA00022553"/>
    </source>
</evidence>
<dbReference type="Pfam" id="PF02518">
    <property type="entry name" value="HATPase_c"/>
    <property type="match status" value="1"/>
</dbReference>
<dbReference type="EC" id="2.7.13.3" evidence="2"/>
<dbReference type="PRINTS" id="PR00344">
    <property type="entry name" value="BCTRLSENSOR"/>
</dbReference>
<dbReference type="PROSITE" id="PS50109">
    <property type="entry name" value="HIS_KIN"/>
    <property type="match status" value="1"/>
</dbReference>
<accession>A0ABV9KCZ3</accession>
<evidence type="ECO:0000313" key="11">
    <source>
        <dbReference type="Proteomes" id="UP001595973"/>
    </source>
</evidence>
<evidence type="ECO:0000259" key="9">
    <source>
        <dbReference type="PROSITE" id="PS50109"/>
    </source>
</evidence>
<evidence type="ECO:0000256" key="1">
    <source>
        <dbReference type="ARBA" id="ARBA00000085"/>
    </source>
</evidence>
<feature type="transmembrane region" description="Helical" evidence="8">
    <location>
        <begin position="151"/>
        <end position="170"/>
    </location>
</feature>
<dbReference type="Pfam" id="PF00512">
    <property type="entry name" value="HisKA"/>
    <property type="match status" value="1"/>
</dbReference>
<keyword evidence="8" id="KW-1133">Transmembrane helix</keyword>
<keyword evidence="6" id="KW-0902">Two-component regulatory system</keyword>
<feature type="domain" description="Histidine kinase" evidence="9">
    <location>
        <begin position="236"/>
        <end position="456"/>
    </location>
</feature>
<dbReference type="SMART" id="SM00387">
    <property type="entry name" value="HATPase_c"/>
    <property type="match status" value="1"/>
</dbReference>
<dbReference type="SUPFAM" id="SSF55874">
    <property type="entry name" value="ATPase domain of HSP90 chaperone/DNA topoisomerase II/histidine kinase"/>
    <property type="match status" value="1"/>
</dbReference>
<protein>
    <recommendedName>
        <fullName evidence="2">histidine kinase</fullName>
        <ecNumber evidence="2">2.7.13.3</ecNumber>
    </recommendedName>
</protein>
<name>A0ABV9KCZ3_9RHOB</name>
<dbReference type="SMART" id="SM00388">
    <property type="entry name" value="HisKA"/>
    <property type="match status" value="1"/>
</dbReference>
<organism evidence="10 11">
    <name type="scientific">Seohaeicola nanhaiensis</name>
    <dbReference type="NCBI Taxonomy" id="1387282"/>
    <lineage>
        <taxon>Bacteria</taxon>
        <taxon>Pseudomonadati</taxon>
        <taxon>Pseudomonadota</taxon>
        <taxon>Alphaproteobacteria</taxon>
        <taxon>Rhodobacterales</taxon>
        <taxon>Roseobacteraceae</taxon>
        <taxon>Seohaeicola</taxon>
    </lineage>
</organism>
<dbReference type="GO" id="GO:0016301">
    <property type="term" value="F:kinase activity"/>
    <property type="evidence" value="ECO:0007669"/>
    <property type="project" value="UniProtKB-KW"/>
</dbReference>
<keyword evidence="4" id="KW-0808">Transferase</keyword>
<comment type="catalytic activity">
    <reaction evidence="1">
        <text>ATP + protein L-histidine = ADP + protein N-phospho-L-histidine.</text>
        <dbReference type="EC" id="2.7.13.3"/>
    </reaction>
</comment>
<evidence type="ECO:0000256" key="5">
    <source>
        <dbReference type="ARBA" id="ARBA00022777"/>
    </source>
</evidence>
<evidence type="ECO:0000256" key="4">
    <source>
        <dbReference type="ARBA" id="ARBA00022679"/>
    </source>
</evidence>